<dbReference type="SUPFAM" id="SSF56784">
    <property type="entry name" value="HAD-like"/>
    <property type="match status" value="1"/>
</dbReference>
<dbReference type="Gene3D" id="3.40.50.1000">
    <property type="entry name" value="HAD superfamily/HAD-like"/>
    <property type="match status" value="1"/>
</dbReference>
<name>F2NA04_CORGP</name>
<dbReference type="InterPro" id="IPR023198">
    <property type="entry name" value="PGP-like_dom2"/>
</dbReference>
<dbReference type="Proteomes" id="UP000006851">
    <property type="component" value="Chromosome"/>
</dbReference>
<dbReference type="PANTHER" id="PTHR43434">
    <property type="entry name" value="PHOSPHOGLYCOLATE PHOSPHATASE"/>
    <property type="match status" value="1"/>
</dbReference>
<accession>F2NA04</accession>
<reference evidence="2" key="1">
    <citation type="journal article" date="2013" name="Stand. Genomic Sci.">
        <title>Complete genome sequence of Coriobacterium glomerans type strain (PW2(T)) from the midgut of Pyrrhocoris apterus L. (red soldier bug).</title>
        <authorList>
            <person name="Stackebrandt E."/>
            <person name="Zeytun A."/>
            <person name="Lapidus A."/>
            <person name="Nolan M."/>
            <person name="Lucas S."/>
            <person name="Hammon N."/>
            <person name="Deshpande S."/>
            <person name="Cheng J.F."/>
            <person name="Tapia R."/>
            <person name="Goodwin L.A."/>
            <person name="Pitluck S."/>
            <person name="Liolios K."/>
            <person name="Pagani I."/>
            <person name="Ivanova N."/>
            <person name="Mavromatis K."/>
            <person name="Mikhailova N."/>
            <person name="Huntemann M."/>
            <person name="Pati A."/>
            <person name="Chen A."/>
            <person name="Palaniappan K."/>
            <person name="Chang Y.J."/>
            <person name="Land M."/>
            <person name="Hauser L."/>
            <person name="Rohde M."/>
            <person name="Pukall R."/>
            <person name="Goker M."/>
            <person name="Detter J.C."/>
            <person name="Woyke T."/>
            <person name="Bristow J."/>
            <person name="Eisen J.A."/>
            <person name="Markowitz V."/>
            <person name="Hugenholtz P."/>
            <person name="Kyrpides N.C."/>
            <person name="Klenk H.P."/>
        </authorList>
    </citation>
    <scope>NUCLEOTIDE SEQUENCE</scope>
    <source>
        <strain evidence="2">ATCC 49209 / DSM 20642 / JCM 10262 / PW2</strain>
    </source>
</reference>
<organism evidence="1 2">
    <name type="scientific">Coriobacterium glomerans (strain ATCC 49209 / DSM 20642 / JCM 10262 / PW2)</name>
    <dbReference type="NCBI Taxonomy" id="700015"/>
    <lineage>
        <taxon>Bacteria</taxon>
        <taxon>Bacillati</taxon>
        <taxon>Actinomycetota</taxon>
        <taxon>Coriobacteriia</taxon>
        <taxon>Coriobacteriales</taxon>
        <taxon>Coriobacteriaceae</taxon>
        <taxon>Coriobacterium</taxon>
    </lineage>
</organism>
<dbReference type="EMBL" id="CP002628">
    <property type="protein sequence ID" value="AEB06259.1"/>
    <property type="molecule type" value="Genomic_DNA"/>
</dbReference>
<dbReference type="InterPro" id="IPR041492">
    <property type="entry name" value="HAD_2"/>
</dbReference>
<dbReference type="RefSeq" id="WP_013708002.1">
    <property type="nucleotide sequence ID" value="NC_015389.1"/>
</dbReference>
<keyword evidence="2" id="KW-1185">Reference proteome</keyword>
<dbReference type="InterPro" id="IPR023214">
    <property type="entry name" value="HAD_sf"/>
</dbReference>
<dbReference type="Pfam" id="PF13419">
    <property type="entry name" value="HAD_2"/>
    <property type="match status" value="1"/>
</dbReference>
<dbReference type="GO" id="GO:0008967">
    <property type="term" value="F:phosphoglycolate phosphatase activity"/>
    <property type="evidence" value="ECO:0007669"/>
    <property type="project" value="TreeGrafter"/>
</dbReference>
<dbReference type="InterPro" id="IPR036412">
    <property type="entry name" value="HAD-like_sf"/>
</dbReference>
<proteinExistence type="predicted"/>
<dbReference type="NCBIfam" id="TIGR01549">
    <property type="entry name" value="HAD-SF-IA-v1"/>
    <property type="match status" value="1"/>
</dbReference>
<dbReference type="GO" id="GO:0006281">
    <property type="term" value="P:DNA repair"/>
    <property type="evidence" value="ECO:0007669"/>
    <property type="project" value="TreeGrafter"/>
</dbReference>
<gene>
    <name evidence="1" type="ordered locus">Corgl_0132</name>
</gene>
<dbReference type="HOGENOM" id="CLU_045011_19_1_11"/>
<dbReference type="STRING" id="700015.Corgl_0132"/>
<dbReference type="InterPro" id="IPR006439">
    <property type="entry name" value="HAD-SF_hydro_IA"/>
</dbReference>
<evidence type="ECO:0000313" key="2">
    <source>
        <dbReference type="Proteomes" id="UP000006851"/>
    </source>
</evidence>
<sequence length="218" mass="23466">MTFSHVIFDLDGTLLDTLEDLAGAANHVCRIHGWPTFPVDAYRHMVGNGVRRLAERFMPPEVAGNRNVLEEVLEEFRAWYADHGDERTRPYPGVLEMLDDIAAEGVDLAVLTNKDHAAAVPLVERYFGSRFALVQGQREGISPKPAPDATLGVLRALGAAPSDALYIGDSDVDVATGHNAGLIVAGAAWGFRGRVELETSGADLIVEQPREVAAIALG</sequence>
<dbReference type="SFLD" id="SFLDG01129">
    <property type="entry name" value="C1.5:_HAD__Beta-PGM__Phosphata"/>
    <property type="match status" value="1"/>
</dbReference>
<protein>
    <submittedName>
        <fullName evidence="1">HAD-superfamily hydrolase, subfamily IA, variant 3</fullName>
    </submittedName>
</protein>
<keyword evidence="1" id="KW-0378">Hydrolase</keyword>
<dbReference type="KEGG" id="cgo:Corgl_0132"/>
<dbReference type="NCBIfam" id="TIGR01509">
    <property type="entry name" value="HAD-SF-IA-v3"/>
    <property type="match status" value="1"/>
</dbReference>
<dbReference type="InterPro" id="IPR050155">
    <property type="entry name" value="HAD-like_hydrolase_sf"/>
</dbReference>
<dbReference type="PANTHER" id="PTHR43434:SF1">
    <property type="entry name" value="PHOSPHOGLYCOLATE PHOSPHATASE"/>
    <property type="match status" value="1"/>
</dbReference>
<dbReference type="Gene3D" id="1.10.150.240">
    <property type="entry name" value="Putative phosphatase, domain 2"/>
    <property type="match status" value="1"/>
</dbReference>
<dbReference type="OrthoDB" id="9776368at2"/>
<dbReference type="eggNOG" id="COG0546">
    <property type="taxonomic scope" value="Bacteria"/>
</dbReference>
<dbReference type="SFLD" id="SFLDS00003">
    <property type="entry name" value="Haloacid_Dehalogenase"/>
    <property type="match status" value="1"/>
</dbReference>
<evidence type="ECO:0000313" key="1">
    <source>
        <dbReference type="EMBL" id="AEB06259.1"/>
    </source>
</evidence>
<dbReference type="AlphaFoldDB" id="F2NA04"/>
<dbReference type="GO" id="GO:0005829">
    <property type="term" value="C:cytosol"/>
    <property type="evidence" value="ECO:0007669"/>
    <property type="project" value="TreeGrafter"/>
</dbReference>